<evidence type="ECO:0000313" key="1">
    <source>
        <dbReference type="EMBL" id="ACB80848.1"/>
    </source>
</evidence>
<organism evidence="1 2">
    <name type="scientific">Methylorubrum populi (strain ATCC BAA-705 / NCIMB 13946 / BJ001)</name>
    <name type="common">Methylobacterium populi</name>
    <dbReference type="NCBI Taxonomy" id="441620"/>
    <lineage>
        <taxon>Bacteria</taxon>
        <taxon>Pseudomonadati</taxon>
        <taxon>Pseudomonadota</taxon>
        <taxon>Alphaproteobacteria</taxon>
        <taxon>Hyphomicrobiales</taxon>
        <taxon>Methylobacteriaceae</taxon>
        <taxon>Methylorubrum</taxon>
    </lineage>
</organism>
<accession>B1ZCX9</accession>
<gene>
    <name evidence="1" type="ordered locus">Mpop_2693</name>
</gene>
<proteinExistence type="predicted"/>
<dbReference type="RefSeq" id="WP_012454570.1">
    <property type="nucleotide sequence ID" value="NC_010725.1"/>
</dbReference>
<dbReference type="HOGENOM" id="CLU_2634052_0_0_5"/>
<evidence type="ECO:0000313" key="2">
    <source>
        <dbReference type="Proteomes" id="UP000007136"/>
    </source>
</evidence>
<sequence length="77" mass="8280">MIHHTNDTPRGRYHIARQVRRATGALVTLMAAGATPADVAAFVLRQQPAASINLSWRIEDAAHDGTFAAAVFDILAN</sequence>
<dbReference type="EMBL" id="CP001029">
    <property type="protein sequence ID" value="ACB80848.1"/>
    <property type="molecule type" value="Genomic_DNA"/>
</dbReference>
<reference evidence="1" key="1">
    <citation type="submission" date="2008-04" db="EMBL/GenBank/DDBJ databases">
        <title>Complete sequence of chromosome of Methylobacterium populi BJ001.</title>
        <authorList>
            <consortium name="US DOE Joint Genome Institute"/>
            <person name="Copeland A."/>
            <person name="Lucas S."/>
            <person name="Lapidus A."/>
            <person name="Glavina del Rio T."/>
            <person name="Dalin E."/>
            <person name="Tice H."/>
            <person name="Bruce D."/>
            <person name="Goodwin L."/>
            <person name="Pitluck S."/>
            <person name="Chertkov O."/>
            <person name="Brettin T."/>
            <person name="Detter J.C."/>
            <person name="Han C."/>
            <person name="Kuske C.R."/>
            <person name="Schmutz J."/>
            <person name="Larimer F."/>
            <person name="Land M."/>
            <person name="Hauser L."/>
            <person name="Kyrpides N."/>
            <person name="Mikhailova N."/>
            <person name="Marx C."/>
            <person name="Richardson P."/>
        </authorList>
    </citation>
    <scope>NUCLEOTIDE SEQUENCE [LARGE SCALE GENOMIC DNA]</scope>
    <source>
        <strain evidence="1">BJ001</strain>
    </source>
</reference>
<dbReference type="KEGG" id="mpo:Mpop_2693"/>
<dbReference type="Proteomes" id="UP000007136">
    <property type="component" value="Chromosome"/>
</dbReference>
<protein>
    <submittedName>
        <fullName evidence="1">Uncharacterized protein</fullName>
    </submittedName>
</protein>
<name>B1ZCX9_METPB</name>
<dbReference type="AlphaFoldDB" id="B1ZCX9"/>
<dbReference type="OrthoDB" id="9992971at2"/>